<dbReference type="VEuPathDB" id="FungiDB:CAGL0L06710g"/>
<keyword evidence="3 7" id="KW-1133">Transmembrane helix</keyword>
<gene>
    <name evidence="9" type="ORF">AO440_005108</name>
    <name evidence="8" type="ORF">AO440_005546</name>
</gene>
<evidence type="ECO:0000256" key="1">
    <source>
        <dbReference type="ARBA" id="ARBA00004141"/>
    </source>
</evidence>
<evidence type="ECO:0000256" key="6">
    <source>
        <dbReference type="SAM" id="MobiDB-lite"/>
    </source>
</evidence>
<keyword evidence="5" id="KW-0175">Coiled coil</keyword>
<protein>
    <submittedName>
        <fullName evidence="8">Putative vacuolar amino acid transporter YPQ1</fullName>
    </submittedName>
</protein>
<proteinExistence type="predicted"/>
<dbReference type="VEuPathDB" id="FungiDB:B1J91_L06688g"/>
<feature type="compositionally biased region" description="Basic and acidic residues" evidence="6">
    <location>
        <begin position="91"/>
        <end position="100"/>
    </location>
</feature>
<comment type="subcellular location">
    <subcellularLocation>
        <location evidence="1">Membrane</location>
        <topology evidence="1">Multi-pass membrane protein</topology>
    </subcellularLocation>
</comment>
<dbReference type="PANTHER" id="PTHR16201">
    <property type="entry name" value="SEVEN TRANSMEMBRANE PROTEIN 1-RELATED"/>
    <property type="match status" value="1"/>
</dbReference>
<feature type="transmembrane region" description="Helical" evidence="7">
    <location>
        <begin position="167"/>
        <end position="184"/>
    </location>
</feature>
<dbReference type="PANTHER" id="PTHR16201:SF35">
    <property type="entry name" value="VACUOLAR AMINO ACID TRANSPORTER YPQ1-RELATED"/>
    <property type="match status" value="1"/>
</dbReference>
<feature type="region of interest" description="Disordered" evidence="6">
    <location>
        <begin position="448"/>
        <end position="468"/>
    </location>
</feature>
<evidence type="ECO:0000256" key="2">
    <source>
        <dbReference type="ARBA" id="ARBA00022692"/>
    </source>
</evidence>
<keyword evidence="2 7" id="KW-0812">Transmembrane</keyword>
<dbReference type="InterPro" id="IPR051415">
    <property type="entry name" value="LAAT-1"/>
</dbReference>
<dbReference type="EMBL" id="LLZZ01000186">
    <property type="protein sequence ID" value="KTA95205.1"/>
    <property type="molecule type" value="Genomic_DNA"/>
</dbReference>
<organism evidence="8 10">
    <name type="scientific">Candida glabrata</name>
    <name type="common">Yeast</name>
    <name type="synonym">Torulopsis glabrata</name>
    <dbReference type="NCBI Taxonomy" id="5478"/>
    <lineage>
        <taxon>Eukaryota</taxon>
        <taxon>Fungi</taxon>
        <taxon>Dikarya</taxon>
        <taxon>Ascomycota</taxon>
        <taxon>Saccharomycotina</taxon>
        <taxon>Saccharomycetes</taxon>
        <taxon>Saccharomycetales</taxon>
        <taxon>Saccharomycetaceae</taxon>
        <taxon>Nakaseomyces</taxon>
    </lineage>
</organism>
<dbReference type="Proteomes" id="UP000054886">
    <property type="component" value="Unassembled WGS sequence"/>
</dbReference>
<dbReference type="Gene3D" id="1.20.1280.290">
    <property type="match status" value="1"/>
</dbReference>
<dbReference type="VEuPathDB" id="FungiDB:GVI51_L06567"/>
<evidence type="ECO:0000313" key="9">
    <source>
        <dbReference type="EMBL" id="KTA98727.1"/>
    </source>
</evidence>
<comment type="caution">
    <text evidence="8">The sequence shown here is derived from an EMBL/GenBank/DDBJ whole genome shotgun (WGS) entry which is preliminary data.</text>
</comment>
<feature type="transmembrane region" description="Helical" evidence="7">
    <location>
        <begin position="204"/>
        <end position="226"/>
    </location>
</feature>
<feature type="region of interest" description="Disordered" evidence="6">
    <location>
        <begin position="91"/>
        <end position="114"/>
    </location>
</feature>
<dbReference type="VEuPathDB" id="FungiDB:CAGL0L06688g"/>
<dbReference type="GO" id="GO:0016020">
    <property type="term" value="C:membrane"/>
    <property type="evidence" value="ECO:0007669"/>
    <property type="project" value="UniProtKB-SubCell"/>
</dbReference>
<evidence type="ECO:0000256" key="7">
    <source>
        <dbReference type="SAM" id="Phobius"/>
    </source>
</evidence>
<evidence type="ECO:0000256" key="4">
    <source>
        <dbReference type="ARBA" id="ARBA00023136"/>
    </source>
</evidence>
<keyword evidence="4 7" id="KW-0472">Membrane</keyword>
<dbReference type="VEuPathDB" id="FungiDB:GWK60_L08503"/>
<feature type="compositionally biased region" description="Low complexity" evidence="6">
    <location>
        <begin position="302"/>
        <end position="316"/>
    </location>
</feature>
<evidence type="ECO:0000256" key="5">
    <source>
        <dbReference type="SAM" id="Coils"/>
    </source>
</evidence>
<dbReference type="EMBL" id="LLZZ01000152">
    <property type="protein sequence ID" value="KTA98727.1"/>
    <property type="molecule type" value="Genomic_DNA"/>
</dbReference>
<dbReference type="SMART" id="SM00679">
    <property type="entry name" value="CTNS"/>
    <property type="match status" value="1"/>
</dbReference>
<feature type="region of interest" description="Disordered" evidence="6">
    <location>
        <begin position="297"/>
        <end position="316"/>
    </location>
</feature>
<evidence type="ECO:0000256" key="3">
    <source>
        <dbReference type="ARBA" id="ARBA00022989"/>
    </source>
</evidence>
<dbReference type="Pfam" id="PF04193">
    <property type="entry name" value="PQ-loop"/>
    <property type="match status" value="1"/>
</dbReference>
<feature type="transmembrane region" description="Helical" evidence="7">
    <location>
        <begin position="123"/>
        <end position="143"/>
    </location>
</feature>
<dbReference type="AlphaFoldDB" id="A0A0W0C6G3"/>
<reference evidence="8 10" key="1">
    <citation type="submission" date="2015-10" db="EMBL/GenBank/DDBJ databases">
        <title>Draft genomes sequences of Candida glabrata isolates 1A, 1B, 2A, 2B, 3A and 3B.</title>
        <authorList>
            <person name="Haavelsrud O.E."/>
            <person name="Gaustad P."/>
        </authorList>
    </citation>
    <scope>NUCLEOTIDE SEQUENCE [LARGE SCALE GENOMIC DNA]</scope>
    <source>
        <strain evidence="8">910700640</strain>
    </source>
</reference>
<sequence>MQNLLPTMIILAAYYTVADIILWFQCIWYNKNNANKKPSLNRTNNTTHINSTNIQSKITSNSENDTYDGDIVENTTECEPMLTGDSIEHHSSAMRRHADTPTKTPEMEDIESRTTKAKKKENYINDLFIVTVVMFAGFLSWYISYCNNTDSRKSPKTPPSLGDSEKMNILAQIFGYLSAVLYLGSRIPQILLNFKRKSCEGVSLLFFLFACLGNINFILSVLAVSVSKKYLLVNASWLIGSAAGDDYSKLNDDCCELAKNNMMHDDESNYYGRTNTPDENSFVTANEDSCNESSGMLGGIENDNNTNRNNNKSNSSTLFTDSFRNWFLGKGNDNSEVNTRQVKDIGADSTTIHETNNPNTIRRGIKNFLRIVDVGYEKDSIESQKLLRTSRIGWKLGSKMEDHHTNENFDDQSTKSDKLKMIKNEGRVNVKRLNDELEGYWNVQNNSSASNLQDSLTSSSESSSTEQVSTIRRTLSKVLHPLCTNNELLIEKARNHKMSADSRKEFDNTGVNKPVDSTSLSRVSVSSCILRNDNNQNSYDKNLMKRKLNGSLTAGVTGCATLKGEISDQQLNSHNGIDTGSQNAVISSEDDNISKYKTIRLKDMRISDPKQSYSKNIYKLRSKNVKRVDETDVNPYKFVFNSPNQYNLDGEQIDNIQLPMEAACYHNFKECLEILQAKTLPTLITLSIEEFSIRILELVKINFNEFDNVSGNINDGKQPGASTGKGECISDEIQQLKEDNFQLSTKLKTANFDLETLKTKLEDLEKKQDFKVKLNDLKSSRSGIHERNLQIINMSKRLKVTI</sequence>
<dbReference type="VEuPathDB" id="FungiDB:B1J91_L06710g"/>
<feature type="transmembrane region" description="Helical" evidence="7">
    <location>
        <begin position="6"/>
        <end position="29"/>
    </location>
</feature>
<evidence type="ECO:0000313" key="8">
    <source>
        <dbReference type="EMBL" id="KTA95205.1"/>
    </source>
</evidence>
<feature type="coiled-coil region" evidence="5">
    <location>
        <begin position="747"/>
        <end position="774"/>
    </location>
</feature>
<name>A0A0W0C6G3_CANGB</name>
<dbReference type="VEuPathDB" id="FungiDB:GWK60_L08525"/>
<dbReference type="VEuPathDB" id="FungiDB:GVI51_L06589"/>
<dbReference type="InterPro" id="IPR006603">
    <property type="entry name" value="PQ-loop_rpt"/>
</dbReference>
<accession>A0A0W0C6G3</accession>
<evidence type="ECO:0000313" key="10">
    <source>
        <dbReference type="Proteomes" id="UP000054886"/>
    </source>
</evidence>